<dbReference type="Pfam" id="PF07589">
    <property type="entry name" value="PEP-CTERM"/>
    <property type="match status" value="1"/>
</dbReference>
<dbReference type="InterPro" id="IPR013424">
    <property type="entry name" value="Ice-binding_C"/>
</dbReference>
<dbReference type="NCBIfam" id="TIGR02595">
    <property type="entry name" value="PEP_CTERM"/>
    <property type="match status" value="1"/>
</dbReference>
<dbReference type="InterPro" id="IPR008979">
    <property type="entry name" value="Galactose-bd-like_sf"/>
</dbReference>
<dbReference type="SUPFAM" id="SSF49785">
    <property type="entry name" value="Galactose-binding domain-like"/>
    <property type="match status" value="1"/>
</dbReference>
<evidence type="ECO:0000259" key="2">
    <source>
        <dbReference type="Pfam" id="PF07589"/>
    </source>
</evidence>
<gene>
    <name evidence="3" type="ORF">ACG00Y_20965</name>
</gene>
<dbReference type="EMBL" id="JBIGHV010000008">
    <property type="protein sequence ID" value="MFG6432404.1"/>
    <property type="molecule type" value="Genomic_DNA"/>
</dbReference>
<sequence length="205" mass="21343">MKSRALALAALATLAAAMASPAWAVAPAPLPVASYQLSHNGPDFYGYNDPGTDLTDGVMDVQVGGGYWAWSPYVLWDGVSPTITFDLGSVHQVDHIEAHFLAYPSAAVTLPVSASVRYSVDGVSFSSAQVVPAHDGLALSNDLPVTLSFLTPGAGRFVELTLGTPGRWMALSEVQLMAAPVPEPDAALLMLAGAGVLLAARRRKA</sequence>
<protein>
    <submittedName>
        <fullName evidence="3">PEP-CTERM sorting domain-containing protein</fullName>
    </submittedName>
</protein>
<feature type="chain" id="PRO_5045655880" evidence="1">
    <location>
        <begin position="25"/>
        <end position="205"/>
    </location>
</feature>
<evidence type="ECO:0000313" key="3">
    <source>
        <dbReference type="EMBL" id="MFG6432404.1"/>
    </source>
</evidence>
<keyword evidence="4" id="KW-1185">Reference proteome</keyword>
<name>A0ABW7F744_9BURK</name>
<feature type="signal peptide" evidence="1">
    <location>
        <begin position="1"/>
        <end position="24"/>
    </location>
</feature>
<comment type="caution">
    <text evidence="3">The sequence shown here is derived from an EMBL/GenBank/DDBJ whole genome shotgun (WGS) entry which is preliminary data.</text>
</comment>
<accession>A0ABW7F744</accession>
<feature type="domain" description="Ice-binding protein C-terminal" evidence="2">
    <location>
        <begin position="180"/>
        <end position="204"/>
    </location>
</feature>
<proteinExistence type="predicted"/>
<reference evidence="3 4" key="1">
    <citation type="submission" date="2024-08" db="EMBL/GenBank/DDBJ databases">
        <authorList>
            <person name="Lu H."/>
        </authorList>
    </citation>
    <scope>NUCLEOTIDE SEQUENCE [LARGE SCALE GENOMIC DNA]</scope>
    <source>
        <strain evidence="3 4">LYH14W</strain>
    </source>
</reference>
<dbReference type="Gene3D" id="2.60.120.1190">
    <property type="match status" value="1"/>
</dbReference>
<dbReference type="Proteomes" id="UP001606210">
    <property type="component" value="Unassembled WGS sequence"/>
</dbReference>
<dbReference type="RefSeq" id="WP_394482241.1">
    <property type="nucleotide sequence ID" value="NZ_JBIGHV010000008.1"/>
</dbReference>
<evidence type="ECO:0000256" key="1">
    <source>
        <dbReference type="SAM" id="SignalP"/>
    </source>
</evidence>
<keyword evidence="1" id="KW-0732">Signal</keyword>
<organism evidence="3 4">
    <name type="scientific">Pelomonas parva</name>
    <dbReference type="NCBI Taxonomy" id="3299032"/>
    <lineage>
        <taxon>Bacteria</taxon>
        <taxon>Pseudomonadati</taxon>
        <taxon>Pseudomonadota</taxon>
        <taxon>Betaproteobacteria</taxon>
        <taxon>Burkholderiales</taxon>
        <taxon>Sphaerotilaceae</taxon>
        <taxon>Roseateles</taxon>
    </lineage>
</organism>
<evidence type="ECO:0000313" key="4">
    <source>
        <dbReference type="Proteomes" id="UP001606210"/>
    </source>
</evidence>